<dbReference type="AlphaFoldDB" id="A0A2V1D6F3"/>
<accession>A0A2V1D6F3</accession>
<evidence type="ECO:0000256" key="1">
    <source>
        <dbReference type="SAM" id="MobiDB-lite"/>
    </source>
</evidence>
<feature type="region of interest" description="Disordered" evidence="1">
    <location>
        <begin position="1"/>
        <end position="23"/>
    </location>
</feature>
<keyword evidence="3" id="KW-1185">Reference proteome</keyword>
<sequence length="273" mass="30965">MPPPPPPLSPPLNPSSNNVAEVPDPTEFIPAHYSGESLLDTGRMICLLPYDRRVFTTFHRGYSADFDEYKWILEHGDTETWYTKPRSQQLRKLELRKQQQEREDAENVEDILFPFERQHPAKLGNPRVWASAALTTPTDDDMYMCLNPLHHAIKKESMGACAQCTDEKSEALDSTPLSYNLVFSTITGTSSMYPPDVNSGEKIYKLVRCGSREAAIAEAFYGAGANGWSLVFACVMRLRETCVERPGGMWERVDELWELADESSEDDVVRVFY</sequence>
<organism evidence="2 3">
    <name type="scientific">Periconia macrospinosa</name>
    <dbReference type="NCBI Taxonomy" id="97972"/>
    <lineage>
        <taxon>Eukaryota</taxon>
        <taxon>Fungi</taxon>
        <taxon>Dikarya</taxon>
        <taxon>Ascomycota</taxon>
        <taxon>Pezizomycotina</taxon>
        <taxon>Dothideomycetes</taxon>
        <taxon>Pleosporomycetidae</taxon>
        <taxon>Pleosporales</taxon>
        <taxon>Massarineae</taxon>
        <taxon>Periconiaceae</taxon>
        <taxon>Periconia</taxon>
    </lineage>
</organism>
<reference evidence="2 3" key="1">
    <citation type="journal article" date="2018" name="Sci. Rep.">
        <title>Comparative genomics provides insights into the lifestyle and reveals functional heterogeneity of dark septate endophytic fungi.</title>
        <authorList>
            <person name="Knapp D.G."/>
            <person name="Nemeth J.B."/>
            <person name="Barry K."/>
            <person name="Hainaut M."/>
            <person name="Henrissat B."/>
            <person name="Johnson J."/>
            <person name="Kuo A."/>
            <person name="Lim J.H.P."/>
            <person name="Lipzen A."/>
            <person name="Nolan M."/>
            <person name="Ohm R.A."/>
            <person name="Tamas L."/>
            <person name="Grigoriev I.V."/>
            <person name="Spatafora J.W."/>
            <person name="Nagy L.G."/>
            <person name="Kovacs G.M."/>
        </authorList>
    </citation>
    <scope>NUCLEOTIDE SEQUENCE [LARGE SCALE GENOMIC DNA]</scope>
    <source>
        <strain evidence="2 3">DSE2036</strain>
    </source>
</reference>
<evidence type="ECO:0000313" key="2">
    <source>
        <dbReference type="EMBL" id="PVH93631.1"/>
    </source>
</evidence>
<dbReference type="OrthoDB" id="3946340at2759"/>
<proteinExistence type="predicted"/>
<name>A0A2V1D6F3_9PLEO</name>
<evidence type="ECO:0000313" key="3">
    <source>
        <dbReference type="Proteomes" id="UP000244855"/>
    </source>
</evidence>
<dbReference type="EMBL" id="KZ805577">
    <property type="protein sequence ID" value="PVH93631.1"/>
    <property type="molecule type" value="Genomic_DNA"/>
</dbReference>
<feature type="compositionally biased region" description="Pro residues" evidence="1">
    <location>
        <begin position="1"/>
        <end position="13"/>
    </location>
</feature>
<protein>
    <submittedName>
        <fullName evidence="2">Uncharacterized protein</fullName>
    </submittedName>
</protein>
<gene>
    <name evidence="2" type="ORF">DM02DRAFT_619168</name>
</gene>
<dbReference type="Proteomes" id="UP000244855">
    <property type="component" value="Unassembled WGS sequence"/>
</dbReference>